<evidence type="ECO:0000313" key="2">
    <source>
        <dbReference type="Proteomes" id="UP000242875"/>
    </source>
</evidence>
<comment type="caution">
    <text evidence="1">The sequence shown here is derived from an EMBL/GenBank/DDBJ whole genome shotgun (WGS) entry which is preliminary data.</text>
</comment>
<accession>A0A261XXU5</accession>
<sequence length="80" mass="8711">MDNAPIASEALRLKATVGTELSKVAKQAERDSLQMETKQEWVLATCKESESLLVKANGDLVELRNALAQLEPFKTRGAAP</sequence>
<dbReference type="Proteomes" id="UP000242875">
    <property type="component" value="Unassembled WGS sequence"/>
</dbReference>
<proteinExistence type="predicted"/>
<protein>
    <submittedName>
        <fullName evidence="1">Uncharacterized protein</fullName>
    </submittedName>
</protein>
<name>A0A261XXU5_9FUNG</name>
<dbReference type="AlphaFoldDB" id="A0A261XXU5"/>
<reference evidence="1 2" key="1">
    <citation type="journal article" date="2017" name="Mycologia">
        <title>Bifiguratus adelaidae, gen. et sp. nov., a new member of Mucoromycotina in endophytic and soil-dwelling habitats.</title>
        <authorList>
            <person name="Torres-Cruz T.J."/>
            <person name="Billingsley Tobias T.L."/>
            <person name="Almatruk M."/>
            <person name="Hesse C."/>
            <person name="Kuske C.R."/>
            <person name="Desiro A."/>
            <person name="Benucci G.M."/>
            <person name="Bonito G."/>
            <person name="Stajich J.E."/>
            <person name="Dunlap C."/>
            <person name="Arnold A.E."/>
            <person name="Porras-Alfaro A."/>
        </authorList>
    </citation>
    <scope>NUCLEOTIDE SEQUENCE [LARGE SCALE GENOMIC DNA]</scope>
    <source>
        <strain evidence="1 2">AZ0501</strain>
    </source>
</reference>
<keyword evidence="2" id="KW-1185">Reference proteome</keyword>
<gene>
    <name evidence="1" type="ORF">BZG36_03317</name>
</gene>
<dbReference type="EMBL" id="MVBO01000099">
    <property type="protein sequence ID" value="OZJ03189.1"/>
    <property type="molecule type" value="Genomic_DNA"/>
</dbReference>
<organism evidence="1 2">
    <name type="scientific">Bifiguratus adelaidae</name>
    <dbReference type="NCBI Taxonomy" id="1938954"/>
    <lineage>
        <taxon>Eukaryota</taxon>
        <taxon>Fungi</taxon>
        <taxon>Fungi incertae sedis</taxon>
        <taxon>Mucoromycota</taxon>
        <taxon>Mucoromycotina</taxon>
        <taxon>Endogonomycetes</taxon>
        <taxon>Endogonales</taxon>
        <taxon>Endogonales incertae sedis</taxon>
        <taxon>Bifiguratus</taxon>
    </lineage>
</organism>
<evidence type="ECO:0000313" key="1">
    <source>
        <dbReference type="EMBL" id="OZJ03189.1"/>
    </source>
</evidence>